<feature type="domain" description="ABC transporter" evidence="4">
    <location>
        <begin position="2"/>
        <end position="227"/>
    </location>
</feature>
<evidence type="ECO:0000256" key="1">
    <source>
        <dbReference type="ARBA" id="ARBA00022448"/>
    </source>
</evidence>
<dbReference type="PANTHER" id="PTHR42939:SF1">
    <property type="entry name" value="ABC TRANSPORTER ATP-BINDING PROTEIN ALBC-RELATED"/>
    <property type="match status" value="1"/>
</dbReference>
<dbReference type="GO" id="GO:0005524">
    <property type="term" value="F:ATP binding"/>
    <property type="evidence" value="ECO:0007669"/>
    <property type="project" value="UniProtKB-KW"/>
</dbReference>
<proteinExistence type="predicted"/>
<dbReference type="InterPro" id="IPR003593">
    <property type="entry name" value="AAA+_ATPase"/>
</dbReference>
<dbReference type="SMART" id="SM00382">
    <property type="entry name" value="AAA"/>
    <property type="match status" value="1"/>
</dbReference>
<dbReference type="CDD" id="cd03230">
    <property type="entry name" value="ABC_DR_subfamily_A"/>
    <property type="match status" value="1"/>
</dbReference>
<sequence length="283" mass="32276">MIEINDLTFCYTRKKTILRDVNLNLPSGNVYGLLGKNGAGKSTLLKNIAGLLFPTDGECKVLDYRSKDRLPDFLREIYFIPEEFHLPALSIKRYVDIYSSFYPRFNKDQFSGYLEEYQLQPSEKLTALSYGQKKKIIIGFGLATNCALLIMDEPTNGLDIPSKSQFRKIVASSVTEDRSFIISTHQVRDVESLIDPIIILDEGEIIFNQYFEQVSKKLSFEVTPQKMNDDDILFSQSILGGYSVVMENKTGIETEADLEVLFNTIISDPKRINQIFEDTDNEN</sequence>
<evidence type="ECO:0000256" key="2">
    <source>
        <dbReference type="ARBA" id="ARBA00022741"/>
    </source>
</evidence>
<dbReference type="InterPro" id="IPR003439">
    <property type="entry name" value="ABC_transporter-like_ATP-bd"/>
</dbReference>
<comment type="caution">
    <text evidence="5">The sequence shown here is derived from an EMBL/GenBank/DDBJ whole genome shotgun (WGS) entry which is preliminary data.</text>
</comment>
<keyword evidence="3 5" id="KW-0067">ATP-binding</keyword>
<evidence type="ECO:0000256" key="3">
    <source>
        <dbReference type="ARBA" id="ARBA00022840"/>
    </source>
</evidence>
<protein>
    <submittedName>
        <fullName evidence="5">ABC transporter ATP-binding protein</fullName>
    </submittedName>
</protein>
<dbReference type="SUPFAM" id="SSF52540">
    <property type="entry name" value="P-loop containing nucleoside triphosphate hydrolases"/>
    <property type="match status" value="1"/>
</dbReference>
<reference evidence="5" key="1">
    <citation type="submission" date="2023-06" db="EMBL/GenBank/DDBJ databases">
        <title>Genomic of Parafulvivirga corallium.</title>
        <authorList>
            <person name="Wang G."/>
        </authorList>
    </citation>
    <scope>NUCLEOTIDE SEQUENCE</scope>
    <source>
        <strain evidence="5">BMA10</strain>
    </source>
</reference>
<dbReference type="Proteomes" id="UP001172082">
    <property type="component" value="Unassembled WGS sequence"/>
</dbReference>
<organism evidence="5 6">
    <name type="scientific">Splendidivirga corallicola</name>
    <dbReference type="NCBI Taxonomy" id="3051826"/>
    <lineage>
        <taxon>Bacteria</taxon>
        <taxon>Pseudomonadati</taxon>
        <taxon>Bacteroidota</taxon>
        <taxon>Cytophagia</taxon>
        <taxon>Cytophagales</taxon>
        <taxon>Splendidivirgaceae</taxon>
        <taxon>Splendidivirga</taxon>
    </lineage>
</organism>
<accession>A0ABT8KP59</accession>
<dbReference type="RefSeq" id="WP_346751356.1">
    <property type="nucleotide sequence ID" value="NZ_JAUJEA010000002.1"/>
</dbReference>
<keyword evidence="6" id="KW-1185">Reference proteome</keyword>
<keyword evidence="2" id="KW-0547">Nucleotide-binding</keyword>
<gene>
    <name evidence="5" type="ORF">QQ008_08155</name>
</gene>
<dbReference type="Gene3D" id="3.40.50.300">
    <property type="entry name" value="P-loop containing nucleotide triphosphate hydrolases"/>
    <property type="match status" value="1"/>
</dbReference>
<dbReference type="PROSITE" id="PS50893">
    <property type="entry name" value="ABC_TRANSPORTER_2"/>
    <property type="match status" value="1"/>
</dbReference>
<evidence type="ECO:0000313" key="6">
    <source>
        <dbReference type="Proteomes" id="UP001172082"/>
    </source>
</evidence>
<dbReference type="EMBL" id="JAUJEA010000002">
    <property type="protein sequence ID" value="MDN5201330.1"/>
    <property type="molecule type" value="Genomic_DNA"/>
</dbReference>
<dbReference type="Pfam" id="PF00005">
    <property type="entry name" value="ABC_tran"/>
    <property type="match status" value="1"/>
</dbReference>
<evidence type="ECO:0000313" key="5">
    <source>
        <dbReference type="EMBL" id="MDN5201330.1"/>
    </source>
</evidence>
<name>A0ABT8KP59_9BACT</name>
<dbReference type="PANTHER" id="PTHR42939">
    <property type="entry name" value="ABC TRANSPORTER ATP-BINDING PROTEIN ALBC-RELATED"/>
    <property type="match status" value="1"/>
</dbReference>
<dbReference type="InterPro" id="IPR051782">
    <property type="entry name" value="ABC_Transporter_VariousFunc"/>
</dbReference>
<evidence type="ECO:0000259" key="4">
    <source>
        <dbReference type="PROSITE" id="PS50893"/>
    </source>
</evidence>
<keyword evidence="1" id="KW-0813">Transport</keyword>
<dbReference type="InterPro" id="IPR027417">
    <property type="entry name" value="P-loop_NTPase"/>
</dbReference>